<dbReference type="STRING" id="1346286.SAMN05444362_11092"/>
<dbReference type="Pfam" id="PF13205">
    <property type="entry name" value="Big_5"/>
    <property type="match status" value="1"/>
</dbReference>
<evidence type="ECO:0000313" key="5">
    <source>
        <dbReference type="EMBL" id="SHF80831.1"/>
    </source>
</evidence>
<feature type="compositionally biased region" description="Low complexity" evidence="2">
    <location>
        <begin position="658"/>
        <end position="683"/>
    </location>
</feature>
<evidence type="ECO:0000256" key="3">
    <source>
        <dbReference type="SAM" id="SignalP"/>
    </source>
</evidence>
<name>A0A1M5EP01_9BACT</name>
<evidence type="ECO:0000256" key="2">
    <source>
        <dbReference type="SAM" id="MobiDB-lite"/>
    </source>
</evidence>
<dbReference type="Proteomes" id="UP000184480">
    <property type="component" value="Unassembled WGS sequence"/>
</dbReference>
<feature type="chain" id="PRO_5012499845" evidence="3">
    <location>
        <begin position="41"/>
        <end position="683"/>
    </location>
</feature>
<sequence length="683" mass="78782">MSEIASKKHYMFRQSVFDRKKHTIRTILLCCIGTFITACASIGTPSGGDYDLDPPKVVKVTPEFNATNVQKGRVEIIFDELVQLEKQDEKIIITPPQQNFPNIRAVNNRVVVDLRDTLLANTTYTIDFTDAIVDNNEKNVLENFAISFSTGDVVDSLSVSGKVLTADNLEPVSGMYVGIHSDLSDTAFIKKPFLRISRTNELGKFTIKGIAPGKYRIYALNDINRDYRYNDPGEAIAFLDEVIVPSTEAASRQDSIFDIKHIFDTIKTVHYTRFLPDDIVLRSFTSSFKRQYLQKVERPSDDVLNIFFGSATQMPKIEPLDIPAGIDEWSVLERSAGNDTLKFWITKPAIVQMDSINLKISYYMTDSLNQLQPVSDTLSFVNRRRKQDEKEREKKEKEKEKRKKDGKEEEEKIDFLNISTDISQAFDVYKNINIEFDRPIIDLQKNQLKLKELVDSTYQDRDFVLSNDTLSPRKYIIQYKWRQGSQYKFEVDSAAIHSYDGRWNNKFESGFKVKTEDQYGIISFYLEGVPDSIPAFIEILDKSDRVIRKAKVSLPKTSVPNLDPGVYYARIVIDNNDNGKWDPGEYTESNKREPEMVYYYSKSIDLKAYWEMEEDWTVNKLPLDKQKPLDITKNKPKDNDRKKKELERREANEKRRGNSQNSSNTNSTTNNSNATNNYNNTYQ</sequence>
<dbReference type="EMBL" id="FQUC01000010">
    <property type="protein sequence ID" value="SHF80831.1"/>
    <property type="molecule type" value="Genomic_DNA"/>
</dbReference>
<feature type="region of interest" description="Disordered" evidence="2">
    <location>
        <begin position="627"/>
        <end position="683"/>
    </location>
</feature>
<reference evidence="6" key="1">
    <citation type="submission" date="2016-11" db="EMBL/GenBank/DDBJ databases">
        <authorList>
            <person name="Varghese N."/>
            <person name="Submissions S."/>
        </authorList>
    </citation>
    <scope>NUCLEOTIDE SEQUENCE [LARGE SCALE GENOMIC DNA]</scope>
    <source>
        <strain evidence="6">DSM 27370</strain>
    </source>
</reference>
<feature type="compositionally biased region" description="Basic and acidic residues" evidence="2">
    <location>
        <begin position="627"/>
        <end position="656"/>
    </location>
</feature>
<dbReference type="AlphaFoldDB" id="A0A1M5EP01"/>
<feature type="domain" description="SbsA Ig-like" evidence="4">
    <location>
        <begin position="53"/>
        <end position="150"/>
    </location>
</feature>
<evidence type="ECO:0000256" key="1">
    <source>
        <dbReference type="ARBA" id="ARBA00022729"/>
    </source>
</evidence>
<dbReference type="InterPro" id="IPR032812">
    <property type="entry name" value="SbsA_Ig"/>
</dbReference>
<keyword evidence="6" id="KW-1185">Reference proteome</keyword>
<evidence type="ECO:0000313" key="6">
    <source>
        <dbReference type="Proteomes" id="UP000184480"/>
    </source>
</evidence>
<accession>A0A1M5EP01</accession>
<proteinExistence type="predicted"/>
<organism evidence="5 6">
    <name type="scientific">Dysgonomonas macrotermitis</name>
    <dbReference type="NCBI Taxonomy" id="1346286"/>
    <lineage>
        <taxon>Bacteria</taxon>
        <taxon>Pseudomonadati</taxon>
        <taxon>Bacteroidota</taxon>
        <taxon>Bacteroidia</taxon>
        <taxon>Bacteroidales</taxon>
        <taxon>Dysgonomonadaceae</taxon>
        <taxon>Dysgonomonas</taxon>
    </lineage>
</organism>
<protein>
    <submittedName>
        <fullName evidence="5">Ig-like domain-containing protein</fullName>
    </submittedName>
</protein>
<evidence type="ECO:0000259" key="4">
    <source>
        <dbReference type="Pfam" id="PF13205"/>
    </source>
</evidence>
<keyword evidence="1 3" id="KW-0732">Signal</keyword>
<feature type="region of interest" description="Disordered" evidence="2">
    <location>
        <begin position="382"/>
        <end position="410"/>
    </location>
</feature>
<gene>
    <name evidence="5" type="ORF">SAMN05444362_11092</name>
</gene>
<feature type="signal peptide" evidence="3">
    <location>
        <begin position="1"/>
        <end position="40"/>
    </location>
</feature>
<feature type="compositionally biased region" description="Basic and acidic residues" evidence="2">
    <location>
        <begin position="386"/>
        <end position="410"/>
    </location>
</feature>